<sequence length="53" mass="6173">MFDARHGDYLQKAGPQNSLQNQLQNHAVFLPARILVERVLHQCRARFQLMKSP</sequence>
<reference evidence="1" key="2">
    <citation type="journal article" date="2023" name="Int. J. Mol. Sci.">
        <title>De Novo Assembly and Annotation of 11 Diverse Shrub Willow (Salix) Genomes Reveals Novel Gene Organization in Sex-Linked Regions.</title>
        <authorList>
            <person name="Hyden B."/>
            <person name="Feng K."/>
            <person name="Yates T.B."/>
            <person name="Jawdy S."/>
            <person name="Cereghino C."/>
            <person name="Smart L.B."/>
            <person name="Muchero W."/>
        </authorList>
    </citation>
    <scope>NUCLEOTIDE SEQUENCE</scope>
    <source>
        <tissue evidence="1">Shoot tip</tissue>
    </source>
</reference>
<reference evidence="1" key="1">
    <citation type="submission" date="2022-11" db="EMBL/GenBank/DDBJ databases">
        <authorList>
            <person name="Hyden B.L."/>
            <person name="Feng K."/>
            <person name="Yates T."/>
            <person name="Jawdy S."/>
            <person name="Smart L.B."/>
            <person name="Muchero W."/>
        </authorList>
    </citation>
    <scope>NUCLEOTIDE SEQUENCE</scope>
    <source>
        <tissue evidence="1">Shoot tip</tissue>
    </source>
</reference>
<evidence type="ECO:0000313" key="1">
    <source>
        <dbReference type="EMBL" id="KAJ6770513.1"/>
    </source>
</evidence>
<dbReference type="EMBL" id="JAPFFK010000003">
    <property type="protein sequence ID" value="KAJ6770513.1"/>
    <property type="molecule type" value="Genomic_DNA"/>
</dbReference>
<gene>
    <name evidence="1" type="ORF">OIU79_021210</name>
</gene>
<keyword evidence="2" id="KW-1185">Reference proteome</keyword>
<dbReference type="Proteomes" id="UP001151532">
    <property type="component" value="Chromosome 11"/>
</dbReference>
<name>A0A9Q0WQZ7_SALPP</name>
<accession>A0A9Q0WQZ7</accession>
<dbReference type="AlphaFoldDB" id="A0A9Q0WQZ7"/>
<organism evidence="1 2">
    <name type="scientific">Salix purpurea</name>
    <name type="common">Purple osier willow</name>
    <dbReference type="NCBI Taxonomy" id="77065"/>
    <lineage>
        <taxon>Eukaryota</taxon>
        <taxon>Viridiplantae</taxon>
        <taxon>Streptophyta</taxon>
        <taxon>Embryophyta</taxon>
        <taxon>Tracheophyta</taxon>
        <taxon>Spermatophyta</taxon>
        <taxon>Magnoliopsida</taxon>
        <taxon>eudicotyledons</taxon>
        <taxon>Gunneridae</taxon>
        <taxon>Pentapetalae</taxon>
        <taxon>rosids</taxon>
        <taxon>fabids</taxon>
        <taxon>Malpighiales</taxon>
        <taxon>Salicaceae</taxon>
        <taxon>Saliceae</taxon>
        <taxon>Salix</taxon>
    </lineage>
</organism>
<proteinExistence type="predicted"/>
<comment type="caution">
    <text evidence="1">The sequence shown here is derived from an EMBL/GenBank/DDBJ whole genome shotgun (WGS) entry which is preliminary data.</text>
</comment>
<evidence type="ECO:0000313" key="2">
    <source>
        <dbReference type="Proteomes" id="UP001151532"/>
    </source>
</evidence>
<protein>
    <submittedName>
        <fullName evidence="1">Uncharacterized protein</fullName>
    </submittedName>
</protein>